<dbReference type="PANTHER" id="PTHR31743">
    <property type="entry name" value="TRANSIENT RECEPTOR POTENTIAL CHANNEL 4-ASSOCIATED PROTEIN TCPC4AP"/>
    <property type="match status" value="1"/>
</dbReference>
<name>A0A8C4QB80_EPTBU</name>
<dbReference type="Pfam" id="PF12463">
    <property type="entry name" value="DUF3689"/>
    <property type="match status" value="1"/>
</dbReference>
<dbReference type="OMA" id="YNSCICT"/>
<reference evidence="1" key="1">
    <citation type="submission" date="2025-08" db="UniProtKB">
        <authorList>
            <consortium name="Ensembl"/>
        </authorList>
    </citation>
    <scope>IDENTIFICATION</scope>
</reference>
<sequence>MEYCSPLWAGAAVSNLAWLHAVETKTFRIIGIFHNEAESLGLSRSQRRQTEGVARRLSERSDFVMFLFSLLSEKRAYLQATAVMEDVLCAKKEMVLLEEVPDLVRLVSKLDQHQFANFCRAVSIMVSELESSGDDNHTLLAQNEQLRQHAGPSPADLNQSTLLNIPGFVKRLCELATQKAPTSSNSLTFLQELEHLITWMEMAPLDTLLEEDGDTNDLVLQFEGQVRDALPQSMRTMHEVICKVEVLYVLIVLLTGKRRDQVHKLLSQFQLIPGLNDLFDELIWKESAQPHPLHNCDCNPEVALKIQFLRLLHSFSDHHENKYLLLNKEELSELSTIATSANIPESKALQDIDRLLVCRGEKGLLKKLIEVMKNESPSSAFRFWLARAVESFLRGATSFVDQMFLLNLGLLEHIVSCIIDNESCTRDILQSNFDLLGELMKFNVKAFRKFYKCVATEERFGMFMQQVNSSLVDSNMFIRCVALSLERFLGKLDNFEVFDVMTSCRLLTFMASIDNQLSFLTRLIGIVRVEILTQENVSCLNTSLVFLMLASRKGELPVYLNALREKEYAQNKPGYILGNFHSLLRFWQSHYLSKDKDSTSLENSSSICFEHWKETVELLLSPDRQASHSLFGYIDEAYIEMEDTDLPFHLTHDPTHAADDTNAVCGEKLF</sequence>
<proteinExistence type="predicted"/>
<protein>
    <submittedName>
        <fullName evidence="1">Transient receptor potential cation channel, subfamily C, member 4 associated protein b</fullName>
    </submittedName>
</protein>
<evidence type="ECO:0000313" key="2">
    <source>
        <dbReference type="Proteomes" id="UP000694388"/>
    </source>
</evidence>
<evidence type="ECO:0000313" key="1">
    <source>
        <dbReference type="Ensembl" id="ENSEBUP00000012820.1"/>
    </source>
</evidence>
<accession>A0A8C4QB80</accession>
<dbReference type="PANTHER" id="PTHR31743:SF1">
    <property type="entry name" value="SHORT TRANSIENT RECEPTOR POTENTIAL CHANNEL 4-ASSOCIATED PROTEIN"/>
    <property type="match status" value="1"/>
</dbReference>
<dbReference type="GO" id="GO:0006511">
    <property type="term" value="P:ubiquitin-dependent protein catabolic process"/>
    <property type="evidence" value="ECO:0007669"/>
    <property type="project" value="InterPro"/>
</dbReference>
<dbReference type="Ensembl" id="ENSEBUT00000013396.1">
    <property type="protein sequence ID" value="ENSEBUP00000012820.1"/>
    <property type="gene ID" value="ENSEBUG00000008130.1"/>
</dbReference>
<reference evidence="1" key="2">
    <citation type="submission" date="2025-09" db="UniProtKB">
        <authorList>
            <consortium name="Ensembl"/>
        </authorList>
    </citation>
    <scope>IDENTIFICATION</scope>
</reference>
<dbReference type="AlphaFoldDB" id="A0A8C4QB80"/>
<organism evidence="1 2">
    <name type="scientific">Eptatretus burgeri</name>
    <name type="common">Inshore hagfish</name>
    <dbReference type="NCBI Taxonomy" id="7764"/>
    <lineage>
        <taxon>Eukaryota</taxon>
        <taxon>Metazoa</taxon>
        <taxon>Chordata</taxon>
        <taxon>Craniata</taxon>
        <taxon>Vertebrata</taxon>
        <taxon>Cyclostomata</taxon>
        <taxon>Myxini</taxon>
        <taxon>Myxiniformes</taxon>
        <taxon>Myxinidae</taxon>
        <taxon>Eptatretinae</taxon>
        <taxon>Eptatretus</taxon>
    </lineage>
</organism>
<dbReference type="InterPro" id="IPR022162">
    <property type="entry name" value="TRPC4AP"/>
</dbReference>
<keyword evidence="2" id="KW-1185">Reference proteome</keyword>
<dbReference type="GeneTree" id="ENSGT00390000018330"/>
<dbReference type="GO" id="GO:0019902">
    <property type="term" value="F:phosphatase binding"/>
    <property type="evidence" value="ECO:0007669"/>
    <property type="project" value="TreeGrafter"/>
</dbReference>
<dbReference type="Proteomes" id="UP000694388">
    <property type="component" value="Unplaced"/>
</dbReference>
<dbReference type="GO" id="GO:0031464">
    <property type="term" value="C:Cul4A-RING E3 ubiquitin ligase complex"/>
    <property type="evidence" value="ECO:0007669"/>
    <property type="project" value="InterPro"/>
</dbReference>